<feature type="compositionally biased region" description="Basic and acidic residues" evidence="1">
    <location>
        <begin position="86"/>
        <end position="99"/>
    </location>
</feature>
<accession>A0A5P1E2G9</accession>
<keyword evidence="3" id="KW-1185">Reference proteome</keyword>
<dbReference type="EMBL" id="CM007390">
    <property type="protein sequence ID" value="ONK56832.1"/>
    <property type="molecule type" value="Genomic_DNA"/>
</dbReference>
<evidence type="ECO:0000313" key="3">
    <source>
        <dbReference type="Proteomes" id="UP000243459"/>
    </source>
</evidence>
<dbReference type="Gramene" id="ONK56832">
    <property type="protein sequence ID" value="ONK56832"/>
    <property type="gene ID" value="A4U43_C10F13560"/>
</dbReference>
<feature type="region of interest" description="Disordered" evidence="1">
    <location>
        <begin position="71"/>
        <end position="107"/>
    </location>
</feature>
<dbReference type="Proteomes" id="UP000243459">
    <property type="component" value="Chromosome 10"/>
</dbReference>
<gene>
    <name evidence="2" type="ORF">A4U43_C10F13560</name>
</gene>
<sequence>MTQSKAVEQLYLPRDEEFLQGVPNVSLHICLQSYLVRGVFVEQEIFGRMEQIRTLYVKLLGEVASLRADRGVDTERAAETQAPRASEVDGLRRALEESKKKARRWTRSMQSLLSFREKSSAHRSHWQ</sequence>
<evidence type="ECO:0000313" key="2">
    <source>
        <dbReference type="EMBL" id="ONK56832.1"/>
    </source>
</evidence>
<reference evidence="3" key="1">
    <citation type="journal article" date="2017" name="Nat. Commun.">
        <title>The asparagus genome sheds light on the origin and evolution of a young Y chromosome.</title>
        <authorList>
            <person name="Harkess A."/>
            <person name="Zhou J."/>
            <person name="Xu C."/>
            <person name="Bowers J.E."/>
            <person name="Van der Hulst R."/>
            <person name="Ayyampalayam S."/>
            <person name="Mercati F."/>
            <person name="Riccardi P."/>
            <person name="McKain M.R."/>
            <person name="Kakrana A."/>
            <person name="Tang H."/>
            <person name="Ray J."/>
            <person name="Groenendijk J."/>
            <person name="Arikit S."/>
            <person name="Mathioni S.M."/>
            <person name="Nakano M."/>
            <person name="Shan H."/>
            <person name="Telgmann-Rauber A."/>
            <person name="Kanno A."/>
            <person name="Yue Z."/>
            <person name="Chen H."/>
            <person name="Li W."/>
            <person name="Chen Y."/>
            <person name="Xu X."/>
            <person name="Zhang Y."/>
            <person name="Luo S."/>
            <person name="Chen H."/>
            <person name="Gao J."/>
            <person name="Mao Z."/>
            <person name="Pires J.C."/>
            <person name="Luo M."/>
            <person name="Kudrna D."/>
            <person name="Wing R.A."/>
            <person name="Meyers B.C."/>
            <person name="Yi K."/>
            <person name="Kong H."/>
            <person name="Lavrijsen P."/>
            <person name="Sunseri F."/>
            <person name="Falavigna A."/>
            <person name="Ye Y."/>
            <person name="Leebens-Mack J.H."/>
            <person name="Chen G."/>
        </authorList>
    </citation>
    <scope>NUCLEOTIDE SEQUENCE [LARGE SCALE GENOMIC DNA]</scope>
    <source>
        <strain evidence="3">cv. DH0086</strain>
    </source>
</reference>
<dbReference type="AlphaFoldDB" id="A0A5P1E2G9"/>
<protein>
    <submittedName>
        <fullName evidence="2">Uncharacterized protein</fullName>
    </submittedName>
</protein>
<name>A0A5P1E2G9_ASPOF</name>
<organism evidence="2 3">
    <name type="scientific">Asparagus officinalis</name>
    <name type="common">Garden asparagus</name>
    <dbReference type="NCBI Taxonomy" id="4686"/>
    <lineage>
        <taxon>Eukaryota</taxon>
        <taxon>Viridiplantae</taxon>
        <taxon>Streptophyta</taxon>
        <taxon>Embryophyta</taxon>
        <taxon>Tracheophyta</taxon>
        <taxon>Spermatophyta</taxon>
        <taxon>Magnoliopsida</taxon>
        <taxon>Liliopsida</taxon>
        <taxon>Asparagales</taxon>
        <taxon>Asparagaceae</taxon>
        <taxon>Asparagoideae</taxon>
        <taxon>Asparagus</taxon>
    </lineage>
</organism>
<evidence type="ECO:0000256" key="1">
    <source>
        <dbReference type="SAM" id="MobiDB-lite"/>
    </source>
</evidence>
<proteinExistence type="predicted"/>